<dbReference type="Proteomes" id="UP000634136">
    <property type="component" value="Unassembled WGS sequence"/>
</dbReference>
<sequence length="97" mass="10943">MSISVQDEFTNTIKIERLHKSAHNRKERERHSQQRENVKEEGRGSTHNSSHPRLATRLLFIPSGYTSTLASSSGCFFSQVSHLGLPYLGLLELDPPP</sequence>
<evidence type="ECO:0000313" key="2">
    <source>
        <dbReference type="EMBL" id="KAF7807745.1"/>
    </source>
</evidence>
<gene>
    <name evidence="2" type="ORF">G2W53_039906</name>
</gene>
<comment type="caution">
    <text evidence="2">The sequence shown here is derived from an EMBL/GenBank/DDBJ whole genome shotgun (WGS) entry which is preliminary data.</text>
</comment>
<evidence type="ECO:0000256" key="1">
    <source>
        <dbReference type="SAM" id="MobiDB-lite"/>
    </source>
</evidence>
<keyword evidence="3" id="KW-1185">Reference proteome</keyword>
<proteinExistence type="predicted"/>
<evidence type="ECO:0000313" key="3">
    <source>
        <dbReference type="Proteomes" id="UP000634136"/>
    </source>
</evidence>
<organism evidence="2 3">
    <name type="scientific">Senna tora</name>
    <dbReference type="NCBI Taxonomy" id="362788"/>
    <lineage>
        <taxon>Eukaryota</taxon>
        <taxon>Viridiplantae</taxon>
        <taxon>Streptophyta</taxon>
        <taxon>Embryophyta</taxon>
        <taxon>Tracheophyta</taxon>
        <taxon>Spermatophyta</taxon>
        <taxon>Magnoliopsida</taxon>
        <taxon>eudicotyledons</taxon>
        <taxon>Gunneridae</taxon>
        <taxon>Pentapetalae</taxon>
        <taxon>rosids</taxon>
        <taxon>fabids</taxon>
        <taxon>Fabales</taxon>
        <taxon>Fabaceae</taxon>
        <taxon>Caesalpinioideae</taxon>
        <taxon>Cassia clade</taxon>
        <taxon>Senna</taxon>
    </lineage>
</organism>
<dbReference type="EMBL" id="JAAIUW010000012">
    <property type="protein sequence ID" value="KAF7807745.1"/>
    <property type="molecule type" value="Genomic_DNA"/>
</dbReference>
<accession>A0A834SNM0</accession>
<protein>
    <submittedName>
        <fullName evidence="2">Uncharacterized protein</fullName>
    </submittedName>
</protein>
<feature type="region of interest" description="Disordered" evidence="1">
    <location>
        <begin position="16"/>
        <end position="53"/>
    </location>
</feature>
<reference evidence="2" key="1">
    <citation type="submission" date="2020-09" db="EMBL/GenBank/DDBJ databases">
        <title>Genome-Enabled Discovery of Anthraquinone Biosynthesis in Senna tora.</title>
        <authorList>
            <person name="Kang S.-H."/>
            <person name="Pandey R.P."/>
            <person name="Lee C.-M."/>
            <person name="Sim J.-S."/>
            <person name="Jeong J.-T."/>
            <person name="Choi B.-S."/>
            <person name="Jung M."/>
            <person name="Ginzburg D."/>
            <person name="Zhao K."/>
            <person name="Won S.Y."/>
            <person name="Oh T.-J."/>
            <person name="Yu Y."/>
            <person name="Kim N.-H."/>
            <person name="Lee O.R."/>
            <person name="Lee T.-H."/>
            <person name="Bashyal P."/>
            <person name="Kim T.-S."/>
            <person name="Lee W.-H."/>
            <person name="Kawkins C."/>
            <person name="Kim C.-K."/>
            <person name="Kim J.S."/>
            <person name="Ahn B.O."/>
            <person name="Rhee S.Y."/>
            <person name="Sohng J.K."/>
        </authorList>
    </citation>
    <scope>NUCLEOTIDE SEQUENCE</scope>
    <source>
        <tissue evidence="2">Leaf</tissue>
    </source>
</reference>
<name>A0A834SNM0_9FABA</name>
<dbReference type="AlphaFoldDB" id="A0A834SNM0"/>
<feature type="compositionally biased region" description="Basic and acidic residues" evidence="1">
    <location>
        <begin position="16"/>
        <end position="44"/>
    </location>
</feature>